<comment type="caution">
    <text evidence="1">The sequence shown here is derived from an EMBL/GenBank/DDBJ whole genome shotgun (WGS) entry which is preliminary data.</text>
</comment>
<dbReference type="Proteomes" id="UP001341840">
    <property type="component" value="Unassembled WGS sequence"/>
</dbReference>
<accession>A0ABU6TY34</accession>
<dbReference type="EMBL" id="JASCZI010092623">
    <property type="protein sequence ID" value="MED6152593.1"/>
    <property type="molecule type" value="Genomic_DNA"/>
</dbReference>
<evidence type="ECO:0000313" key="1">
    <source>
        <dbReference type="EMBL" id="MED6152593.1"/>
    </source>
</evidence>
<organism evidence="1 2">
    <name type="scientific">Stylosanthes scabra</name>
    <dbReference type="NCBI Taxonomy" id="79078"/>
    <lineage>
        <taxon>Eukaryota</taxon>
        <taxon>Viridiplantae</taxon>
        <taxon>Streptophyta</taxon>
        <taxon>Embryophyta</taxon>
        <taxon>Tracheophyta</taxon>
        <taxon>Spermatophyta</taxon>
        <taxon>Magnoliopsida</taxon>
        <taxon>eudicotyledons</taxon>
        <taxon>Gunneridae</taxon>
        <taxon>Pentapetalae</taxon>
        <taxon>rosids</taxon>
        <taxon>fabids</taxon>
        <taxon>Fabales</taxon>
        <taxon>Fabaceae</taxon>
        <taxon>Papilionoideae</taxon>
        <taxon>50 kb inversion clade</taxon>
        <taxon>dalbergioids sensu lato</taxon>
        <taxon>Dalbergieae</taxon>
        <taxon>Pterocarpus clade</taxon>
        <taxon>Stylosanthes</taxon>
    </lineage>
</organism>
<protein>
    <submittedName>
        <fullName evidence="1">Uncharacterized protein</fullName>
    </submittedName>
</protein>
<keyword evidence="2" id="KW-1185">Reference proteome</keyword>
<reference evidence="1 2" key="1">
    <citation type="journal article" date="2023" name="Plants (Basel)">
        <title>Bridging the Gap: Combining Genomics and Transcriptomics Approaches to Understand Stylosanthes scabra, an Orphan Legume from the Brazilian Caatinga.</title>
        <authorList>
            <person name="Ferreira-Neto J.R.C."/>
            <person name="da Silva M.D."/>
            <person name="Binneck E."/>
            <person name="de Melo N.F."/>
            <person name="da Silva R.H."/>
            <person name="de Melo A.L.T.M."/>
            <person name="Pandolfi V."/>
            <person name="Bustamante F.O."/>
            <person name="Brasileiro-Vidal A.C."/>
            <person name="Benko-Iseppon A.M."/>
        </authorList>
    </citation>
    <scope>NUCLEOTIDE SEQUENCE [LARGE SCALE GENOMIC DNA]</scope>
    <source>
        <tissue evidence="1">Leaves</tissue>
    </source>
</reference>
<sequence length="168" mass="19468">MSDGDGGRSSRHHRNQICYLRRHWSLPPLEVRRARRKNKVVVAVRRHFRQAFCHLRRAQRERNHGCTFTSFPSPSPSRKVEVELCILVGERETERERDRRGASVVPSPVSTLYCRRALPPPLSCHRNSEPHSTAIQFCHHNSCHRWCSSKSPEVLLSLSPDLALSVRY</sequence>
<evidence type="ECO:0000313" key="2">
    <source>
        <dbReference type="Proteomes" id="UP001341840"/>
    </source>
</evidence>
<gene>
    <name evidence="1" type="ORF">PIB30_093534</name>
</gene>
<proteinExistence type="predicted"/>
<name>A0ABU6TY34_9FABA</name>